<feature type="transmembrane region" description="Helical" evidence="14">
    <location>
        <begin position="865"/>
        <end position="884"/>
    </location>
</feature>
<feature type="repeat" description="ANK" evidence="12">
    <location>
        <begin position="657"/>
        <end position="689"/>
    </location>
</feature>
<dbReference type="Gene3D" id="1.25.40.20">
    <property type="entry name" value="Ankyrin repeat-containing domain"/>
    <property type="match status" value="1"/>
</dbReference>
<feature type="transmembrane region" description="Helical" evidence="14">
    <location>
        <begin position="233"/>
        <end position="253"/>
    </location>
</feature>
<keyword evidence="5" id="KW-0677">Repeat</keyword>
<dbReference type="PROSITE" id="PS50088">
    <property type="entry name" value="ANK_REPEAT"/>
    <property type="match status" value="5"/>
</dbReference>
<sequence length="1271" mass="141755">MPPNPPEEFSPVTVTSVYAPGLEATTPQVYPTPKFTSKRRATNPYNSLSFQTSNINNMRTTTATTNGVVANGPRIDTEFVKNGYSSGQQAKQQGPTRKRSFSKESYTLPSAAPNIHPTPYIDSLKTSRFIGMQSLDFGAQYKSNSLLGKLRQQYKEVEKVNPIINNMMNSAKPYLSEKLTSPSVNKEFSLVNFKRSIFNSLKYDTLKFIVYCLLWYASSAITNNSGKQLLNQFNYPVTLTWVQFGFVGFYCYAFGQGMGLTRIRSPSVGIIRRTLPLCLFQIGSHVLSSIATALVPVSFVHTIKALSPLFTVFFYKFGFGVNYSYPVYVSLIPLTIGVMLACASSSASSFIGFLFALTSTVIFVAQNIFSKKILFNEKHPGFETHKLDKLNVLFYSSLSAFSLMTPMWLYYDGFHLILEYFNSSVTNTTSGWTILYYFWLNGTTHFAQAILALSILSMTSPVTYSIASLVKRIFVITASILWFGQKTTFIQGIGITLTFVGLYMYNQAKLDVDKKERKARERDEIVLPLTRSTICIGWIVAETLIAPMAPSKIQGDDSERGNGVDGVSSTPGGLNISAVKATAAVSVNKTESHITSFSAAGDHFSGILFPDIETFRDRLWMLLIRMTIHQAAQQGNLHIIKSLIENGYAKATDRDSQNVTALHWAAINNQVVVAKYLIESGAEIDAFGGDLVATPLHWATRNGHLPIVTLLINHGADPNLRDSQGFNGLHLATHSSNTMLVLYLIYQDMDIDTPDTLQHTPLMWAAYQGDPLTLDLFIRLGASISKVDTARFTPLHWAVTKGNQMCLRKLIEAGADINAKEDNGKSPADLAREMGAEKVWNRALSESGRTKSGDRKIYLFGQRTTHTIIYLIPFLVLFFAFQILTQYPWFIGLPLAIGQFIGFHILIVKVLITAHVPDAMMRTPYFTSLFQASAFWVGVTWLFKILLAVLTDPGFVPKLTAREEQKELVINLANKGMLDARHLCITCLIKKPLRSKHCKICDRCVARFDHHCPWIFNCIGVRNHRAFMVFLIMMIISIISYEYLCIQYFLGAEPVYDPIPSEPCFLNDAICGFFQYDTWTMSLGIWLALQFTWTIGLICMQSYQIASAKTTNEMANFHRYSYFGNRSGGNVREQIMATLAAGPGASGAAQVGDHGGDDLTATEDGMGEGFGDHAHQRHGHTRTHHNHLGILKLFGGNSQKHSHTYHSSNGNPFDFGCWNNCVDFWSQGQGGMLQNVDWYGLFDVPLVERRTSMTSRTTGGYMAVRGEEENV</sequence>
<dbReference type="InterPro" id="IPR004853">
    <property type="entry name" value="Sugar_P_trans_dom"/>
</dbReference>
<comment type="caution">
    <text evidence="17">The sequence shown here is derived from an EMBL/GenBank/DDBJ whole genome shotgun (WGS) entry which is preliminary data.</text>
</comment>
<evidence type="ECO:0000256" key="2">
    <source>
        <dbReference type="ARBA" id="ARBA00010104"/>
    </source>
</evidence>
<evidence type="ECO:0000256" key="13">
    <source>
        <dbReference type="SAM" id="MobiDB-lite"/>
    </source>
</evidence>
<evidence type="ECO:0000256" key="8">
    <source>
        <dbReference type="ARBA" id="ARBA00023136"/>
    </source>
</evidence>
<feature type="transmembrane region" description="Helical" evidence="14">
    <location>
        <begin position="431"/>
        <end position="455"/>
    </location>
</feature>
<dbReference type="Pfam" id="PF03151">
    <property type="entry name" value="TPT"/>
    <property type="match status" value="1"/>
</dbReference>
<dbReference type="InterPro" id="IPR036770">
    <property type="entry name" value="Ankyrin_rpt-contain_sf"/>
</dbReference>
<keyword evidence="9" id="KW-0564">Palmitate</keyword>
<feature type="transmembrane region" description="Helical" evidence="14">
    <location>
        <begin position="325"/>
        <end position="344"/>
    </location>
</feature>
<dbReference type="PANTHER" id="PTHR24161">
    <property type="entry name" value="ANK_REP_REGION DOMAIN-CONTAINING PROTEIN-RELATED"/>
    <property type="match status" value="1"/>
</dbReference>
<feature type="transmembrane region" description="Helical" evidence="14">
    <location>
        <begin position="390"/>
        <end position="411"/>
    </location>
</feature>
<dbReference type="Pfam" id="PF00023">
    <property type="entry name" value="Ank"/>
    <property type="match status" value="1"/>
</dbReference>
<dbReference type="OrthoDB" id="6781668at2759"/>
<evidence type="ECO:0000256" key="1">
    <source>
        <dbReference type="ARBA" id="ARBA00004141"/>
    </source>
</evidence>
<evidence type="ECO:0000259" key="15">
    <source>
        <dbReference type="Pfam" id="PF01529"/>
    </source>
</evidence>
<evidence type="ECO:0000256" key="6">
    <source>
        <dbReference type="ARBA" id="ARBA00022989"/>
    </source>
</evidence>
<evidence type="ECO:0000256" key="14">
    <source>
        <dbReference type="SAM" id="Phobius"/>
    </source>
</evidence>
<evidence type="ECO:0000259" key="16">
    <source>
        <dbReference type="Pfam" id="PF03151"/>
    </source>
</evidence>
<evidence type="ECO:0000256" key="11">
    <source>
        <dbReference type="ARBA" id="ARBA00048048"/>
    </source>
</evidence>
<feature type="transmembrane region" description="Helical" evidence="14">
    <location>
        <begin position="489"/>
        <end position="505"/>
    </location>
</feature>
<keyword evidence="4 14" id="KW-0812">Transmembrane</keyword>
<feature type="transmembrane region" description="Helical" evidence="14">
    <location>
        <begin position="1083"/>
        <end position="1100"/>
    </location>
</feature>
<dbReference type="Proteomes" id="UP000789570">
    <property type="component" value="Unassembled WGS sequence"/>
</dbReference>
<feature type="repeat" description="ANK" evidence="12">
    <location>
        <begin position="694"/>
        <end position="723"/>
    </location>
</feature>
<evidence type="ECO:0000256" key="12">
    <source>
        <dbReference type="PROSITE-ProRule" id="PRU00023"/>
    </source>
</evidence>
<evidence type="ECO:0000256" key="9">
    <source>
        <dbReference type="ARBA" id="ARBA00023139"/>
    </source>
</evidence>
<dbReference type="GO" id="GO:0019706">
    <property type="term" value="F:protein-cysteine S-palmitoyltransferase activity"/>
    <property type="evidence" value="ECO:0007669"/>
    <property type="project" value="UniProtKB-EC"/>
</dbReference>
<feature type="repeat" description="ANK" evidence="12">
    <location>
        <begin position="724"/>
        <end position="756"/>
    </location>
</feature>
<comment type="similarity">
    <text evidence="2">Belongs to the DHHC palmitoyltransferase family. AKR/ZDHHC17 subfamily.</text>
</comment>
<dbReference type="PROSITE" id="PS50297">
    <property type="entry name" value="ANK_REP_REGION"/>
    <property type="match status" value="3"/>
</dbReference>
<evidence type="ECO:0000313" key="17">
    <source>
        <dbReference type="EMBL" id="CAG8621561.1"/>
    </source>
</evidence>
<dbReference type="InterPro" id="IPR001594">
    <property type="entry name" value="Palmitoyltrfase_DHHC"/>
</dbReference>
<feature type="transmembrane region" description="Helical" evidence="14">
    <location>
        <begin position="1026"/>
        <end position="1050"/>
    </location>
</feature>
<evidence type="ECO:0000256" key="10">
    <source>
        <dbReference type="ARBA" id="ARBA00023288"/>
    </source>
</evidence>
<dbReference type="EC" id="2.3.1.225" evidence="3"/>
<dbReference type="SUPFAM" id="SSF48403">
    <property type="entry name" value="Ankyrin repeat"/>
    <property type="match status" value="1"/>
</dbReference>
<keyword evidence="8 14" id="KW-0472">Membrane</keyword>
<dbReference type="PANTHER" id="PTHR24161:SF85">
    <property type="entry name" value="PALMITOYLTRANSFERASE HIP14"/>
    <property type="match status" value="1"/>
</dbReference>
<evidence type="ECO:0000256" key="4">
    <source>
        <dbReference type="ARBA" id="ARBA00022692"/>
    </source>
</evidence>
<comment type="subcellular location">
    <subcellularLocation>
        <location evidence="1">Membrane</location>
        <topology evidence="1">Multi-pass membrane protein</topology>
    </subcellularLocation>
</comment>
<dbReference type="Pfam" id="PF12796">
    <property type="entry name" value="Ank_2"/>
    <property type="match status" value="2"/>
</dbReference>
<feature type="compositionally biased region" description="Polar residues" evidence="13">
    <location>
        <begin position="83"/>
        <end position="95"/>
    </location>
</feature>
<protein>
    <recommendedName>
        <fullName evidence="3">protein S-acyltransferase</fullName>
        <ecNumber evidence="3">2.3.1.225</ecNumber>
    </recommendedName>
</protein>
<feature type="transmembrane region" description="Helical" evidence="14">
    <location>
        <begin position="462"/>
        <end position="483"/>
    </location>
</feature>
<feature type="domain" description="Sugar phosphate transporter" evidence="16">
    <location>
        <begin position="207"/>
        <end position="506"/>
    </location>
</feature>
<organism evidence="17 18">
    <name type="scientific">Funneliformis caledonium</name>
    <dbReference type="NCBI Taxonomy" id="1117310"/>
    <lineage>
        <taxon>Eukaryota</taxon>
        <taxon>Fungi</taxon>
        <taxon>Fungi incertae sedis</taxon>
        <taxon>Mucoromycota</taxon>
        <taxon>Glomeromycotina</taxon>
        <taxon>Glomeromycetes</taxon>
        <taxon>Glomerales</taxon>
        <taxon>Glomeraceae</taxon>
        <taxon>Funneliformis</taxon>
    </lineage>
</organism>
<proteinExistence type="inferred from homology"/>
<dbReference type="InterPro" id="IPR037185">
    <property type="entry name" value="EmrE-like"/>
</dbReference>
<evidence type="ECO:0000256" key="3">
    <source>
        <dbReference type="ARBA" id="ARBA00012210"/>
    </source>
</evidence>
<dbReference type="PROSITE" id="PS50216">
    <property type="entry name" value="DHHC"/>
    <property type="match status" value="1"/>
</dbReference>
<evidence type="ECO:0000256" key="7">
    <source>
        <dbReference type="ARBA" id="ARBA00023043"/>
    </source>
</evidence>
<feature type="transmembrane region" description="Helical" evidence="14">
    <location>
        <begin position="350"/>
        <end position="369"/>
    </location>
</feature>
<dbReference type="SMART" id="SM00248">
    <property type="entry name" value="ANK"/>
    <property type="match status" value="7"/>
</dbReference>
<dbReference type="EMBL" id="CAJVPQ010003227">
    <property type="protein sequence ID" value="CAG8621561.1"/>
    <property type="molecule type" value="Genomic_DNA"/>
</dbReference>
<dbReference type="AlphaFoldDB" id="A0A9N9CZ55"/>
<evidence type="ECO:0000313" key="18">
    <source>
        <dbReference type="Proteomes" id="UP000789570"/>
    </source>
</evidence>
<gene>
    <name evidence="17" type="ORF">FCALED_LOCUS9582</name>
</gene>
<comment type="catalytic activity">
    <reaction evidence="11">
        <text>L-cysteinyl-[protein] + hexadecanoyl-CoA = S-hexadecanoyl-L-cysteinyl-[protein] + CoA</text>
        <dbReference type="Rhea" id="RHEA:36683"/>
        <dbReference type="Rhea" id="RHEA-COMP:10131"/>
        <dbReference type="Rhea" id="RHEA-COMP:11032"/>
        <dbReference type="ChEBI" id="CHEBI:29950"/>
        <dbReference type="ChEBI" id="CHEBI:57287"/>
        <dbReference type="ChEBI" id="CHEBI:57379"/>
        <dbReference type="ChEBI" id="CHEBI:74151"/>
        <dbReference type="EC" id="2.3.1.225"/>
    </reaction>
</comment>
<evidence type="ECO:0000256" key="5">
    <source>
        <dbReference type="ARBA" id="ARBA00022737"/>
    </source>
</evidence>
<feature type="transmembrane region" description="Helical" evidence="14">
    <location>
        <begin position="890"/>
        <end position="912"/>
    </location>
</feature>
<dbReference type="Pfam" id="PF01529">
    <property type="entry name" value="DHHC"/>
    <property type="match status" value="1"/>
</dbReference>
<reference evidence="17" key="1">
    <citation type="submission" date="2021-06" db="EMBL/GenBank/DDBJ databases">
        <authorList>
            <person name="Kallberg Y."/>
            <person name="Tangrot J."/>
            <person name="Rosling A."/>
        </authorList>
    </citation>
    <scope>NUCLEOTIDE SEQUENCE</scope>
    <source>
        <strain evidence="17">UK204</strain>
    </source>
</reference>
<feature type="repeat" description="ANK" evidence="12">
    <location>
        <begin position="757"/>
        <end position="789"/>
    </location>
</feature>
<keyword evidence="6 14" id="KW-1133">Transmembrane helix</keyword>
<keyword evidence="7 12" id="KW-0040">ANK repeat</keyword>
<dbReference type="SUPFAM" id="SSF103481">
    <property type="entry name" value="Multidrug resistance efflux transporter EmrE"/>
    <property type="match status" value="1"/>
</dbReference>
<feature type="repeat" description="ANK" evidence="12">
    <location>
        <begin position="790"/>
        <end position="822"/>
    </location>
</feature>
<feature type="region of interest" description="Disordered" evidence="13">
    <location>
        <begin position="79"/>
        <end position="110"/>
    </location>
</feature>
<accession>A0A9N9CZ55</accession>
<keyword evidence="18" id="KW-1185">Reference proteome</keyword>
<feature type="domain" description="Palmitoyltransferase DHHC" evidence="15">
    <location>
        <begin position="980"/>
        <end position="1116"/>
    </location>
</feature>
<name>A0A9N9CZ55_9GLOM</name>
<dbReference type="InterPro" id="IPR002110">
    <property type="entry name" value="Ankyrin_rpt"/>
</dbReference>
<keyword evidence="10" id="KW-0449">Lipoprotein</keyword>
<dbReference type="GO" id="GO:0016020">
    <property type="term" value="C:membrane"/>
    <property type="evidence" value="ECO:0007669"/>
    <property type="project" value="UniProtKB-SubCell"/>
</dbReference>